<feature type="compositionally biased region" description="Basic and acidic residues" evidence="2">
    <location>
        <begin position="123"/>
        <end position="140"/>
    </location>
</feature>
<sequence>MMDLLGSILKSMDAPPTTEVDKKAKEEKAKLKKLQMEEKKKNAAFRAKTEKEVTEFIKDTKQTRVKYPPMTRIQRSIVHDVAEIAGLTTFSFGEEEVDRYVMLFKKEFPPSDEELDAYRNGEEFDPENVSKSKEQAKSTDDNASTVSKAQKTSRVSHSQPPATFYKDKYKHLLGVDSGKDAARATKSNSAYGYVPSENKRDLRSIEETLNDIRKRKKLKPDDIDEASEPHDSKDEQ</sequence>
<evidence type="ECO:0000259" key="3">
    <source>
        <dbReference type="PROSITE" id="PS51061"/>
    </source>
</evidence>
<evidence type="ECO:0000256" key="2">
    <source>
        <dbReference type="SAM" id="MobiDB-lite"/>
    </source>
</evidence>
<dbReference type="InterPro" id="IPR017330">
    <property type="entry name" value="SPAG7"/>
</dbReference>
<dbReference type="Gene3D" id="3.30.1370.50">
    <property type="entry name" value="R3H-like domain"/>
    <property type="match status" value="1"/>
</dbReference>
<dbReference type="InterPro" id="IPR001374">
    <property type="entry name" value="R3H_dom"/>
</dbReference>
<name>A0ABN8M580_9CNID</name>
<dbReference type="CDD" id="cd02636">
    <property type="entry name" value="R3H_sperm-antigen"/>
    <property type="match status" value="1"/>
</dbReference>
<keyword evidence="1" id="KW-0175">Coiled coil</keyword>
<dbReference type="PROSITE" id="PS51061">
    <property type="entry name" value="R3H"/>
    <property type="match status" value="1"/>
</dbReference>
<proteinExistence type="predicted"/>
<reference evidence="4 5" key="1">
    <citation type="submission" date="2022-05" db="EMBL/GenBank/DDBJ databases">
        <authorList>
            <consortium name="Genoscope - CEA"/>
            <person name="William W."/>
        </authorList>
    </citation>
    <scope>NUCLEOTIDE SEQUENCE [LARGE SCALE GENOMIC DNA]</scope>
</reference>
<feature type="compositionally biased region" description="Polar residues" evidence="2">
    <location>
        <begin position="141"/>
        <end position="161"/>
    </location>
</feature>
<dbReference type="PIRSF" id="PIRSF037943">
    <property type="entry name" value="Sperm-assoc_antigen_PAG7"/>
    <property type="match status" value="1"/>
</dbReference>
<dbReference type="Proteomes" id="UP001159427">
    <property type="component" value="Unassembled WGS sequence"/>
</dbReference>
<comment type="caution">
    <text evidence="4">The sequence shown here is derived from an EMBL/GenBank/DDBJ whole genome shotgun (WGS) entry which is preliminary data.</text>
</comment>
<evidence type="ECO:0000256" key="1">
    <source>
        <dbReference type="SAM" id="Coils"/>
    </source>
</evidence>
<gene>
    <name evidence="4" type="ORF">PEVE_00018175</name>
</gene>
<feature type="coiled-coil region" evidence="1">
    <location>
        <begin position="17"/>
        <end position="44"/>
    </location>
</feature>
<organism evidence="4 5">
    <name type="scientific">Porites evermanni</name>
    <dbReference type="NCBI Taxonomy" id="104178"/>
    <lineage>
        <taxon>Eukaryota</taxon>
        <taxon>Metazoa</taxon>
        <taxon>Cnidaria</taxon>
        <taxon>Anthozoa</taxon>
        <taxon>Hexacorallia</taxon>
        <taxon>Scleractinia</taxon>
        <taxon>Fungiina</taxon>
        <taxon>Poritidae</taxon>
        <taxon>Porites</taxon>
    </lineage>
</organism>
<dbReference type="PANTHER" id="PTHR13498:SF3">
    <property type="entry name" value="SPERM-ASSOCIATED ANTIGEN 7"/>
    <property type="match status" value="1"/>
</dbReference>
<feature type="domain" description="R3H" evidence="3">
    <location>
        <begin position="43"/>
        <end position="106"/>
    </location>
</feature>
<dbReference type="EMBL" id="CALNXI010000248">
    <property type="protein sequence ID" value="CAH3023108.1"/>
    <property type="molecule type" value="Genomic_DNA"/>
</dbReference>
<evidence type="ECO:0000313" key="5">
    <source>
        <dbReference type="Proteomes" id="UP001159427"/>
    </source>
</evidence>
<feature type="compositionally biased region" description="Basic and acidic residues" evidence="2">
    <location>
        <begin position="227"/>
        <end position="236"/>
    </location>
</feature>
<dbReference type="SUPFAM" id="SSF82708">
    <property type="entry name" value="R3H domain"/>
    <property type="match status" value="1"/>
</dbReference>
<dbReference type="InterPro" id="IPR036867">
    <property type="entry name" value="R3H_dom_sf"/>
</dbReference>
<accession>A0ABN8M580</accession>
<dbReference type="Pfam" id="PF01424">
    <property type="entry name" value="R3H"/>
    <property type="match status" value="1"/>
</dbReference>
<feature type="compositionally biased region" description="Basic and acidic residues" evidence="2">
    <location>
        <begin position="197"/>
        <end position="212"/>
    </location>
</feature>
<protein>
    <recommendedName>
        <fullName evidence="3">R3H domain-containing protein</fullName>
    </recommendedName>
</protein>
<dbReference type="InterPro" id="IPR034068">
    <property type="entry name" value="R3H_sperm-antigen"/>
</dbReference>
<evidence type="ECO:0000313" key="4">
    <source>
        <dbReference type="EMBL" id="CAH3023108.1"/>
    </source>
</evidence>
<dbReference type="PANTHER" id="PTHR13498">
    <property type="entry name" value="SPERM ASSOCIATED ANTIGEN 7"/>
    <property type="match status" value="1"/>
</dbReference>
<dbReference type="SMART" id="SM00393">
    <property type="entry name" value="R3H"/>
    <property type="match status" value="1"/>
</dbReference>
<feature type="region of interest" description="Disordered" evidence="2">
    <location>
        <begin position="123"/>
        <end position="236"/>
    </location>
</feature>
<keyword evidence="5" id="KW-1185">Reference proteome</keyword>